<organism evidence="1 2">
    <name type="scientific">Poseidonibacter ostreae</name>
    <dbReference type="NCBI Taxonomy" id="2654171"/>
    <lineage>
        <taxon>Bacteria</taxon>
        <taxon>Pseudomonadati</taxon>
        <taxon>Campylobacterota</taxon>
        <taxon>Epsilonproteobacteria</taxon>
        <taxon>Campylobacterales</taxon>
        <taxon>Arcobacteraceae</taxon>
        <taxon>Poseidonibacter</taxon>
    </lineage>
</organism>
<evidence type="ECO:0000313" key="1">
    <source>
        <dbReference type="EMBL" id="KAB7889580.1"/>
    </source>
</evidence>
<dbReference type="Proteomes" id="UP000472839">
    <property type="component" value="Unassembled WGS sequence"/>
</dbReference>
<evidence type="ECO:0000313" key="2">
    <source>
        <dbReference type="Proteomes" id="UP000472839"/>
    </source>
</evidence>
<proteinExistence type="predicted"/>
<dbReference type="AlphaFoldDB" id="A0A6L4WTV4"/>
<dbReference type="EMBL" id="WFKK01000012">
    <property type="protein sequence ID" value="KAB7889580.1"/>
    <property type="molecule type" value="Genomic_DNA"/>
</dbReference>
<accession>A0A6L4WTV4</accession>
<name>A0A6L4WTV4_9BACT</name>
<protein>
    <submittedName>
        <fullName evidence="1">Uncharacterized protein</fullName>
    </submittedName>
</protein>
<gene>
    <name evidence="1" type="ORF">GBG19_05855</name>
</gene>
<sequence length="179" mass="21700">MKNYITEIEKTETGIRDLLLELKINIKFDRFICFSSLFLYTQKKPFKLIASESFEDEEGKNRKTIKVQIMHLDKKLSKMSIEDIQLRLSKLLQLYSLFKKFHSLLDMFQAEIDLEYSDYVINFQLTGEYNDYDELVNRNTARYKKYKESKKTLHTIKKNIEQYKYKKIKYYTQTGEYLK</sequence>
<comment type="caution">
    <text evidence="1">The sequence shown here is derived from an EMBL/GenBank/DDBJ whole genome shotgun (WGS) entry which is preliminary data.</text>
</comment>
<reference evidence="1 2" key="1">
    <citation type="submission" date="2019-10" db="EMBL/GenBank/DDBJ databases">
        <title>Poseidonibacter ostreae sp. nov., isolated from the gut of the Ostrea denselamellosa.</title>
        <authorList>
            <person name="Choi A."/>
        </authorList>
    </citation>
    <scope>NUCLEOTIDE SEQUENCE [LARGE SCALE GENOMIC DNA]</scope>
    <source>
        <strain evidence="1 2">SJOD-M-33</strain>
    </source>
</reference>
<dbReference type="RefSeq" id="WP_152279744.1">
    <property type="nucleotide sequence ID" value="NZ_WFKK01000012.1"/>
</dbReference>